<sequence>MALAGILLPRVFAISVQLLLTKTSYEYEGSSPVLLMVTTLFFETIWWRRQESICGGVYPFSLRGWLFDSGVRFFEPERDDPGQGQGQGQESDPLL</sequence>
<comment type="caution">
    <text evidence="2">The sequence shown here is derived from an EMBL/GenBank/DDBJ whole genome shotgun (WGS) entry which is preliminary data.</text>
</comment>
<keyword evidence="3" id="KW-1185">Reference proteome</keyword>
<gene>
    <name evidence="2" type="ORF">TRIVIDRAFT_92970</name>
</gene>
<proteinExistence type="predicted"/>
<organism evidence="2 3">
    <name type="scientific">Hypocrea virens (strain Gv29-8 / FGSC 10586)</name>
    <name type="common">Gliocladium virens</name>
    <name type="synonym">Trichoderma virens</name>
    <dbReference type="NCBI Taxonomy" id="413071"/>
    <lineage>
        <taxon>Eukaryota</taxon>
        <taxon>Fungi</taxon>
        <taxon>Dikarya</taxon>
        <taxon>Ascomycota</taxon>
        <taxon>Pezizomycotina</taxon>
        <taxon>Sordariomycetes</taxon>
        <taxon>Hypocreomycetidae</taxon>
        <taxon>Hypocreales</taxon>
        <taxon>Hypocreaceae</taxon>
        <taxon>Trichoderma</taxon>
    </lineage>
</organism>
<feature type="region of interest" description="Disordered" evidence="1">
    <location>
        <begin position="75"/>
        <end position="95"/>
    </location>
</feature>
<protein>
    <submittedName>
        <fullName evidence="2">Uncharacterized protein</fullName>
    </submittedName>
</protein>
<evidence type="ECO:0000313" key="2">
    <source>
        <dbReference type="EMBL" id="EHK19194.1"/>
    </source>
</evidence>
<accession>G9N280</accession>
<dbReference type="AlphaFoldDB" id="G9N280"/>
<evidence type="ECO:0000313" key="3">
    <source>
        <dbReference type="Proteomes" id="UP000007115"/>
    </source>
</evidence>
<feature type="non-terminal residue" evidence="2">
    <location>
        <position position="95"/>
    </location>
</feature>
<dbReference type="GeneID" id="25799068"/>
<dbReference type="InParanoid" id="G9N280"/>
<dbReference type="EMBL" id="ABDF02000084">
    <property type="protein sequence ID" value="EHK19194.1"/>
    <property type="molecule type" value="Genomic_DNA"/>
</dbReference>
<evidence type="ECO:0000256" key="1">
    <source>
        <dbReference type="SAM" id="MobiDB-lite"/>
    </source>
</evidence>
<dbReference type="HOGENOM" id="CLU_2378384_0_0_1"/>
<name>G9N280_HYPVG</name>
<dbReference type="Proteomes" id="UP000007115">
    <property type="component" value="Unassembled WGS sequence"/>
</dbReference>
<reference evidence="2 3" key="1">
    <citation type="journal article" date="2011" name="Genome Biol.">
        <title>Comparative genome sequence analysis underscores mycoparasitism as the ancestral life style of Trichoderma.</title>
        <authorList>
            <person name="Kubicek C.P."/>
            <person name="Herrera-Estrella A."/>
            <person name="Seidl-Seiboth V."/>
            <person name="Martinez D.A."/>
            <person name="Druzhinina I.S."/>
            <person name="Thon M."/>
            <person name="Zeilinger S."/>
            <person name="Casas-Flores S."/>
            <person name="Horwitz B.A."/>
            <person name="Mukherjee P.K."/>
            <person name="Mukherjee M."/>
            <person name="Kredics L."/>
            <person name="Alcaraz L.D."/>
            <person name="Aerts A."/>
            <person name="Antal Z."/>
            <person name="Atanasova L."/>
            <person name="Cervantes-Badillo M.G."/>
            <person name="Challacombe J."/>
            <person name="Chertkov O."/>
            <person name="McCluskey K."/>
            <person name="Coulpier F."/>
            <person name="Deshpande N."/>
            <person name="von Doehren H."/>
            <person name="Ebbole D.J."/>
            <person name="Esquivel-Naranjo E.U."/>
            <person name="Fekete E."/>
            <person name="Flipphi M."/>
            <person name="Glaser F."/>
            <person name="Gomez-Rodriguez E.Y."/>
            <person name="Gruber S."/>
            <person name="Han C."/>
            <person name="Henrissat B."/>
            <person name="Hermosa R."/>
            <person name="Hernandez-Onate M."/>
            <person name="Karaffa L."/>
            <person name="Kosti I."/>
            <person name="Le Crom S."/>
            <person name="Lindquist E."/>
            <person name="Lucas S."/>
            <person name="Luebeck M."/>
            <person name="Luebeck P.S."/>
            <person name="Margeot A."/>
            <person name="Metz B."/>
            <person name="Misra M."/>
            <person name="Nevalainen H."/>
            <person name="Omann M."/>
            <person name="Packer N."/>
            <person name="Perrone G."/>
            <person name="Uresti-Rivera E.E."/>
            <person name="Salamov A."/>
            <person name="Schmoll M."/>
            <person name="Seiboth B."/>
            <person name="Shapiro H."/>
            <person name="Sukno S."/>
            <person name="Tamayo-Ramos J.A."/>
            <person name="Tisch D."/>
            <person name="Wiest A."/>
            <person name="Wilkinson H.H."/>
            <person name="Zhang M."/>
            <person name="Coutinho P.M."/>
            <person name="Kenerley C.M."/>
            <person name="Monte E."/>
            <person name="Baker S.E."/>
            <person name="Grigoriev I.V."/>
        </authorList>
    </citation>
    <scope>NUCLEOTIDE SEQUENCE [LARGE SCALE GENOMIC DNA]</scope>
    <source>
        <strain evidence="3">Gv29-8 / FGSC 10586</strain>
    </source>
</reference>
<dbReference type="RefSeq" id="XP_013953393.1">
    <property type="nucleotide sequence ID" value="XM_014097918.1"/>
</dbReference>
<dbReference type="VEuPathDB" id="FungiDB:TRIVIDRAFT_92970"/>